<dbReference type="Gene3D" id="2.60.120.260">
    <property type="entry name" value="Galactose-binding domain-like"/>
    <property type="match status" value="1"/>
</dbReference>
<accession>A0ABV2PJ88</accession>
<dbReference type="RefSeq" id="WP_354471592.1">
    <property type="nucleotide sequence ID" value="NZ_JBEPSB010000006.1"/>
</dbReference>
<name>A0ABV2PJ88_9BACI</name>
<dbReference type="InterPro" id="IPR002826">
    <property type="entry name" value="MptE-like"/>
</dbReference>
<evidence type="ECO:0000313" key="3">
    <source>
        <dbReference type="Proteomes" id="UP001549363"/>
    </source>
</evidence>
<dbReference type="PANTHER" id="PTHR41786">
    <property type="entry name" value="MOTILITY ACCESSORY FACTOR MAF"/>
    <property type="match status" value="1"/>
</dbReference>
<dbReference type="PANTHER" id="PTHR41786:SF1">
    <property type="entry name" value="6-HYDROXYMETHYLPTERIN DIPHOSPHOKINASE MPTE-LIKE DOMAIN-CONTAINING PROTEIN"/>
    <property type="match status" value="1"/>
</dbReference>
<protein>
    <recommendedName>
        <fullName evidence="1">6-hydroxymethylpterin diphosphokinase MptE-like domain-containing protein</fullName>
    </recommendedName>
</protein>
<dbReference type="Pfam" id="PF01973">
    <property type="entry name" value="MptE-like"/>
    <property type="match status" value="1"/>
</dbReference>
<gene>
    <name evidence="2" type="ORF">ABIA69_001848</name>
</gene>
<reference evidence="2 3" key="1">
    <citation type="submission" date="2024-06" db="EMBL/GenBank/DDBJ databases">
        <title>Sorghum-associated microbial communities from plants grown in Nebraska, USA.</title>
        <authorList>
            <person name="Schachtman D."/>
        </authorList>
    </citation>
    <scope>NUCLEOTIDE SEQUENCE [LARGE SCALE GENOMIC DNA]</scope>
    <source>
        <strain evidence="2 3">736</strain>
    </source>
</reference>
<keyword evidence="3" id="KW-1185">Reference proteome</keyword>
<comment type="caution">
    <text evidence="2">The sequence shown here is derived from an EMBL/GenBank/DDBJ whole genome shotgun (WGS) entry which is preliminary data.</text>
</comment>
<sequence>MIIELLPSKIGVPTLQVEVANKKVLLHSKYNPVQEAERFIESQCEKIEEAEHIILYGGGLGYFVQAFIEKYPEKLVSVYEPFSQIAQLCVKQKGMTQIQLHSIEHFLIENLQESIEQTLQPLREIVYQKFVIITPPVYERLFPEKVEQFSYAFKNFLLLTGNDISTVSEFSMRWTINAIKNFKETVSSQNVFEKKKYFKGKPVILVSAGPSLTEELDNLRTIKEQGLAYIFAVGSANKTLIKHDILPDAVCTYDPQHHNYQLFEEIYSRHIDTIPMIYATTVGYETLEFYTGPKYHFITTQDQLTQQLLTNRQEPVIYDAPSVAVMALQVLNALQVSKVILVGQNFAFKQGKFYADGIDRFDKEKNTLSDNSVQLKDEKTALEVKDVQGHLVKTNTHFLQMKSDMETVIQIMKVPVVNTTIGGARIEGAPFKSLSILVNTELNKRIVQQKWSMVEKKQKINKQAFNAIRYDSLRFIEQYELLEDAIREIKEKKDSPEITNEIEAFNDNLKQIQNSTFFQLFLASALKRMNEKLNASLKVANKKLAHREKVVSIVKAHEFYLQELLIVFKQINSIFQMNLLLPNDMRENERFYGATCGVFHYEAEWQKKWLTRQESKEGSIHEVHGIGVETKTMGATFEFCFKGTQLRLVGTNHSHEPLKLKVTIDGKEELATVNEMSNEQKYGAFIAITLFETENLSKELHKVSVEVLSKDVEFTFLAAYTEESAYHIHEVERIEDLVLGKRIRCSYNATFSELGVFSKIGVGSSEWIPIISSPKPIGDFFLIDIGNGKLVADRVIQNYIKLETLINGMYKKDKLFLDKDTKMRVQLLSGSGVNNDWNEAFTKDSIVKQLNILYRNNYVASWTVPTDLKELKEQEVKNTIMRGDFYHYGINDSFGENLLYQLETTWVLESPGVGFRPIFVINN</sequence>
<evidence type="ECO:0000259" key="1">
    <source>
        <dbReference type="Pfam" id="PF01973"/>
    </source>
</evidence>
<dbReference type="Proteomes" id="UP001549363">
    <property type="component" value="Unassembled WGS sequence"/>
</dbReference>
<proteinExistence type="predicted"/>
<dbReference type="EMBL" id="JBEPSB010000006">
    <property type="protein sequence ID" value="MET4560704.1"/>
    <property type="molecule type" value="Genomic_DNA"/>
</dbReference>
<organism evidence="2 3">
    <name type="scientific">Lysinibacillus parviboronicapiens</name>
    <dbReference type="NCBI Taxonomy" id="436516"/>
    <lineage>
        <taxon>Bacteria</taxon>
        <taxon>Bacillati</taxon>
        <taxon>Bacillota</taxon>
        <taxon>Bacilli</taxon>
        <taxon>Bacillales</taxon>
        <taxon>Bacillaceae</taxon>
        <taxon>Lysinibacillus</taxon>
    </lineage>
</organism>
<feature type="domain" description="6-hydroxymethylpterin diphosphokinase MptE-like" evidence="1">
    <location>
        <begin position="177"/>
        <end position="350"/>
    </location>
</feature>
<evidence type="ECO:0000313" key="2">
    <source>
        <dbReference type="EMBL" id="MET4560704.1"/>
    </source>
</evidence>